<accession>A0A0W4ZS20</accession>
<keyword evidence="4" id="KW-0653">Protein transport</keyword>
<evidence type="ECO:0000256" key="5">
    <source>
        <dbReference type="ARBA" id="ARBA00022989"/>
    </source>
</evidence>
<feature type="domain" description="T-SNARE coiled-coil homology" evidence="11">
    <location>
        <begin position="153"/>
        <end position="215"/>
    </location>
</feature>
<keyword evidence="3" id="KW-0812">Transmembrane</keyword>
<dbReference type="CDD" id="cd15851">
    <property type="entry name" value="SNARE_Syntaxin6"/>
    <property type="match status" value="1"/>
</dbReference>
<dbReference type="PROSITE" id="PS50192">
    <property type="entry name" value="T_SNARE"/>
    <property type="match status" value="1"/>
</dbReference>
<evidence type="ECO:0000256" key="9">
    <source>
        <dbReference type="ARBA" id="ARBA00037801"/>
    </source>
</evidence>
<dbReference type="SUPFAM" id="SSF58038">
    <property type="entry name" value="SNARE fusion complex"/>
    <property type="match status" value="1"/>
</dbReference>
<dbReference type="Gene3D" id="1.20.5.110">
    <property type="match status" value="1"/>
</dbReference>
<dbReference type="Proteomes" id="UP000053447">
    <property type="component" value="Unassembled WGS sequence"/>
</dbReference>
<keyword evidence="2" id="KW-0813">Transport</keyword>
<dbReference type="Pfam" id="PF09177">
    <property type="entry name" value="STX6_10_61_N"/>
    <property type="match status" value="1"/>
</dbReference>
<evidence type="ECO:0000256" key="2">
    <source>
        <dbReference type="ARBA" id="ARBA00022448"/>
    </source>
</evidence>
<dbReference type="GO" id="GO:0048193">
    <property type="term" value="P:Golgi vesicle transport"/>
    <property type="evidence" value="ECO:0007669"/>
    <property type="project" value="InterPro"/>
</dbReference>
<evidence type="ECO:0000256" key="10">
    <source>
        <dbReference type="ARBA" id="ARBA00073343"/>
    </source>
</evidence>
<evidence type="ECO:0000256" key="3">
    <source>
        <dbReference type="ARBA" id="ARBA00022692"/>
    </source>
</evidence>
<dbReference type="RefSeq" id="XP_018230168.1">
    <property type="nucleotide sequence ID" value="XM_018373514.1"/>
</dbReference>
<keyword evidence="8" id="KW-0472">Membrane</keyword>
<evidence type="ECO:0000256" key="6">
    <source>
        <dbReference type="ARBA" id="ARBA00023034"/>
    </source>
</evidence>
<comment type="caution">
    <text evidence="12">The sequence shown here is derived from an EMBL/GenBank/DDBJ whole genome shotgun (WGS) entry which is preliminary data.</text>
</comment>
<protein>
    <recommendedName>
        <fullName evidence="10">t-SNARE affecting a late Golgi compartment protein 1</fullName>
    </recommendedName>
</protein>
<dbReference type="VEuPathDB" id="FungiDB:T551_01251"/>
<dbReference type="GO" id="GO:0015031">
    <property type="term" value="P:protein transport"/>
    <property type="evidence" value="ECO:0007669"/>
    <property type="project" value="UniProtKB-KW"/>
</dbReference>
<dbReference type="CDD" id="cd21442">
    <property type="entry name" value="SNARE_NTD_STX6-like"/>
    <property type="match status" value="1"/>
</dbReference>
<evidence type="ECO:0000313" key="12">
    <source>
        <dbReference type="EMBL" id="KTW31178.1"/>
    </source>
</evidence>
<dbReference type="GeneID" id="28939769"/>
<dbReference type="OrthoDB" id="546861at2759"/>
<sequence length="221" mass="25709">MEDMKEIQDPFFEAKENVVLKLSDVCRLHDLYLKMQKERCVESSMALADVMKEFREMVDDIDNDLVDLEEVVCVVENQPEKYGISNEESLKRRAFVDQVRSNLVQIQKDLENPSSDPLDLKNKACSQNSSLLPEKPLRRDSVSNIELAQEYQSLIMNEQDTQLDYVFGTVQNLREQASIMGRELVEQSELIEEVDMRIERTNEKLKRGFKNMKRIVAQNEG</sequence>
<evidence type="ECO:0000256" key="8">
    <source>
        <dbReference type="ARBA" id="ARBA00023136"/>
    </source>
</evidence>
<evidence type="ECO:0000259" key="11">
    <source>
        <dbReference type="PROSITE" id="PS50192"/>
    </source>
</evidence>
<evidence type="ECO:0000256" key="1">
    <source>
        <dbReference type="ARBA" id="ARBA00009063"/>
    </source>
</evidence>
<evidence type="ECO:0000256" key="4">
    <source>
        <dbReference type="ARBA" id="ARBA00022927"/>
    </source>
</evidence>
<keyword evidence="6" id="KW-0333">Golgi apparatus</keyword>
<keyword evidence="13" id="KW-1185">Reference proteome</keyword>
<name>A0A0W4ZS20_PNEJ7</name>
<evidence type="ECO:0000256" key="7">
    <source>
        <dbReference type="ARBA" id="ARBA00023054"/>
    </source>
</evidence>
<comment type="subcellular location">
    <subcellularLocation>
        <location evidence="9">Golgi apparatus</location>
        <location evidence="9">trans-Golgi network membrane</location>
        <topology evidence="9">Single-pass type IV membrane protein</topology>
    </subcellularLocation>
</comment>
<dbReference type="EMBL" id="LFWA01000005">
    <property type="protein sequence ID" value="KTW31178.1"/>
    <property type="molecule type" value="Genomic_DNA"/>
</dbReference>
<reference evidence="13" key="1">
    <citation type="journal article" date="2016" name="Nat. Commun.">
        <title>Genome analysis of three Pneumocystis species reveals adaptation mechanisms to life exclusively in mammalian hosts.</title>
        <authorList>
            <person name="Ma L."/>
            <person name="Chen Z."/>
            <person name="Huang D.W."/>
            <person name="Kutty G."/>
            <person name="Ishihara M."/>
            <person name="Wang H."/>
            <person name="Abouelleil A."/>
            <person name="Bishop L."/>
            <person name="Davey E."/>
            <person name="Deng R."/>
            <person name="Deng X."/>
            <person name="Fan L."/>
            <person name="Fantoni G."/>
            <person name="Fitzgerald M."/>
            <person name="Gogineni E."/>
            <person name="Goldberg J.M."/>
            <person name="Handley G."/>
            <person name="Hu X."/>
            <person name="Huber C."/>
            <person name="Jiao X."/>
            <person name="Jones K."/>
            <person name="Levin J.Z."/>
            <person name="Liu Y."/>
            <person name="Macdonald P."/>
            <person name="Melnikov A."/>
            <person name="Raley C."/>
            <person name="Sassi M."/>
            <person name="Sherman B.T."/>
            <person name="Song X."/>
            <person name="Sykes S."/>
            <person name="Tran B."/>
            <person name="Walsh L."/>
            <person name="Xia Y."/>
            <person name="Yang J."/>
            <person name="Young S."/>
            <person name="Zeng Q."/>
            <person name="Zheng X."/>
            <person name="Stephens R."/>
            <person name="Nusbaum C."/>
            <person name="Birren B.W."/>
            <person name="Azadi P."/>
            <person name="Lempicki R.A."/>
            <person name="Cuomo C.A."/>
            <person name="Kovacs J.A."/>
        </authorList>
    </citation>
    <scope>NUCLEOTIDE SEQUENCE [LARGE SCALE GENOMIC DNA]</scope>
    <source>
        <strain evidence="13">RU7</strain>
    </source>
</reference>
<dbReference type="SUPFAM" id="SSF47661">
    <property type="entry name" value="t-snare proteins"/>
    <property type="match status" value="1"/>
</dbReference>
<keyword evidence="5" id="KW-1133">Transmembrane helix</keyword>
<dbReference type="InterPro" id="IPR010989">
    <property type="entry name" value="SNARE"/>
</dbReference>
<dbReference type="FunFam" id="1.20.5.110:FF:000006">
    <property type="entry name" value="Syntaxin 6"/>
    <property type="match status" value="1"/>
</dbReference>
<dbReference type="GO" id="GO:0016020">
    <property type="term" value="C:membrane"/>
    <property type="evidence" value="ECO:0007669"/>
    <property type="project" value="InterPro"/>
</dbReference>
<dbReference type="SMART" id="SM00397">
    <property type="entry name" value="t_SNARE"/>
    <property type="match status" value="1"/>
</dbReference>
<dbReference type="AlphaFoldDB" id="A0A0W4ZS20"/>
<dbReference type="STRING" id="1408657.A0A0W4ZS20"/>
<comment type="similarity">
    <text evidence="1">Belongs to the syntaxin family.</text>
</comment>
<evidence type="ECO:0000313" key="13">
    <source>
        <dbReference type="Proteomes" id="UP000053447"/>
    </source>
</evidence>
<proteinExistence type="inferred from homology"/>
<dbReference type="InterPro" id="IPR015260">
    <property type="entry name" value="Syntaxin-6/10/61_N"/>
</dbReference>
<keyword evidence="7" id="KW-0175">Coiled coil</keyword>
<dbReference type="FunFam" id="1.20.58.90:FF:000004">
    <property type="entry name" value="Syntaxin 10"/>
    <property type="match status" value="1"/>
</dbReference>
<organism evidence="12 13">
    <name type="scientific">Pneumocystis jirovecii (strain RU7)</name>
    <name type="common">Human pneumocystis pneumonia agent</name>
    <dbReference type="NCBI Taxonomy" id="1408657"/>
    <lineage>
        <taxon>Eukaryota</taxon>
        <taxon>Fungi</taxon>
        <taxon>Dikarya</taxon>
        <taxon>Ascomycota</taxon>
        <taxon>Taphrinomycotina</taxon>
        <taxon>Pneumocystomycetes</taxon>
        <taxon>Pneumocystaceae</taxon>
        <taxon>Pneumocystis</taxon>
    </lineage>
</organism>
<dbReference type="InterPro" id="IPR000727">
    <property type="entry name" value="T_SNARE_dom"/>
</dbReference>
<gene>
    <name evidence="12" type="ORF">T551_01251</name>
</gene>
<dbReference type="Gene3D" id="1.20.58.90">
    <property type="match status" value="1"/>
</dbReference>
<dbReference type="GO" id="GO:0005794">
    <property type="term" value="C:Golgi apparatus"/>
    <property type="evidence" value="ECO:0007669"/>
    <property type="project" value="UniProtKB-SubCell"/>
</dbReference>